<name>A0ACB9JXG0_9ASTR</name>
<accession>A0ACB9JXG0</accession>
<dbReference type="Proteomes" id="UP001056120">
    <property type="component" value="Linkage Group LG02"/>
</dbReference>
<keyword evidence="2" id="KW-1185">Reference proteome</keyword>
<gene>
    <name evidence="1" type="ORF">L1987_06200</name>
</gene>
<comment type="caution">
    <text evidence="1">The sequence shown here is derived from an EMBL/GenBank/DDBJ whole genome shotgun (WGS) entry which is preliminary data.</text>
</comment>
<reference evidence="2" key="1">
    <citation type="journal article" date="2022" name="Mol. Ecol. Resour.">
        <title>The genomes of chicory, endive, great burdock and yacon provide insights into Asteraceae palaeo-polyploidization history and plant inulin production.</title>
        <authorList>
            <person name="Fan W."/>
            <person name="Wang S."/>
            <person name="Wang H."/>
            <person name="Wang A."/>
            <person name="Jiang F."/>
            <person name="Liu H."/>
            <person name="Zhao H."/>
            <person name="Xu D."/>
            <person name="Zhang Y."/>
        </authorList>
    </citation>
    <scope>NUCLEOTIDE SEQUENCE [LARGE SCALE GENOMIC DNA]</scope>
    <source>
        <strain evidence="2">cv. Yunnan</strain>
    </source>
</reference>
<proteinExistence type="predicted"/>
<reference evidence="1 2" key="2">
    <citation type="journal article" date="2022" name="Mol. Ecol. Resour.">
        <title>The genomes of chicory, endive, great burdock and yacon provide insights into Asteraceae paleo-polyploidization history and plant inulin production.</title>
        <authorList>
            <person name="Fan W."/>
            <person name="Wang S."/>
            <person name="Wang H."/>
            <person name="Wang A."/>
            <person name="Jiang F."/>
            <person name="Liu H."/>
            <person name="Zhao H."/>
            <person name="Xu D."/>
            <person name="Zhang Y."/>
        </authorList>
    </citation>
    <scope>NUCLEOTIDE SEQUENCE [LARGE SCALE GENOMIC DNA]</scope>
    <source>
        <strain evidence="2">cv. Yunnan</strain>
        <tissue evidence="1">Leaves</tissue>
    </source>
</reference>
<organism evidence="1 2">
    <name type="scientific">Smallanthus sonchifolius</name>
    <dbReference type="NCBI Taxonomy" id="185202"/>
    <lineage>
        <taxon>Eukaryota</taxon>
        <taxon>Viridiplantae</taxon>
        <taxon>Streptophyta</taxon>
        <taxon>Embryophyta</taxon>
        <taxon>Tracheophyta</taxon>
        <taxon>Spermatophyta</taxon>
        <taxon>Magnoliopsida</taxon>
        <taxon>eudicotyledons</taxon>
        <taxon>Gunneridae</taxon>
        <taxon>Pentapetalae</taxon>
        <taxon>asterids</taxon>
        <taxon>campanulids</taxon>
        <taxon>Asterales</taxon>
        <taxon>Asteraceae</taxon>
        <taxon>Asteroideae</taxon>
        <taxon>Heliantheae alliance</taxon>
        <taxon>Millerieae</taxon>
        <taxon>Smallanthus</taxon>
    </lineage>
</organism>
<dbReference type="EMBL" id="CM042019">
    <property type="protein sequence ID" value="KAI3824729.1"/>
    <property type="molecule type" value="Genomic_DNA"/>
</dbReference>
<protein>
    <submittedName>
        <fullName evidence="1">Uncharacterized protein</fullName>
    </submittedName>
</protein>
<evidence type="ECO:0000313" key="2">
    <source>
        <dbReference type="Proteomes" id="UP001056120"/>
    </source>
</evidence>
<sequence>MNSTATPASVVLLDDGNLVLRYGSNSSPAMWQSFEHPTHTLLPGGMLGYNKLTNTKQILTSWKSIENPAVGLFSVEVDHNLKRYVTKWNRSVQYWAGSRWNGQGHRFSYLPELNLSYFYIYRYIDDTNRSYVTYSISVPSLISRTIIDVTRQIRQLLWSDITGKWNLLWYQPIQFCDVYAACGAFSVCNEQRLPSCNCLTSFEPRSLSNWNVGSYSDGCVRKTEVNCSVPIEKHVLMLTYVEKSFLSAFPENEALKLDESACRRSCLNYCVCNAYTFISNVCQHWNRENLNKISHGFVSDDSSVDKSKFNIKVASKDLPHHIKNKDVNLGAVVGSVAGSLMAFVYRDLKIATKNFSDKLGGGSFGSVFKGVLHDSSIVAVNKLESVSQGEKEFRSEVSTIGIIHHVNLVSLRGFCAQDFGLAKLIGRDFSRGHERNSHQSEDRSFAFFPSLAANVLMEGGDILSLLDSRLNREASIEEITKIFKVAFWCIQDEEGSRPSMSDVEHILEGVLDVSMPPIPQYVKYFADDMEDMLFFKQSSSIGKSHVQCKFTVLD</sequence>
<evidence type="ECO:0000313" key="1">
    <source>
        <dbReference type="EMBL" id="KAI3824729.1"/>
    </source>
</evidence>